<reference evidence="3 4" key="1">
    <citation type="journal article" date="2019" name="Sci. Rep.">
        <title>Comparative genomics of chytrid fungi reveal insights into the obligate biotrophic and pathogenic lifestyle of Synchytrium endobioticum.</title>
        <authorList>
            <person name="van de Vossenberg B.T.L.H."/>
            <person name="Warris S."/>
            <person name="Nguyen H.D.T."/>
            <person name="van Gent-Pelzer M.P.E."/>
            <person name="Joly D.L."/>
            <person name="van de Geest H.C."/>
            <person name="Bonants P.J.M."/>
            <person name="Smith D.S."/>
            <person name="Levesque C.A."/>
            <person name="van der Lee T.A.J."/>
        </authorList>
    </citation>
    <scope>NUCLEOTIDE SEQUENCE [LARGE SCALE GENOMIC DNA]</scope>
    <source>
        <strain evidence="3 4">MB42</strain>
    </source>
</reference>
<keyword evidence="2" id="KW-0812">Transmembrane</keyword>
<dbReference type="EMBL" id="QEAN01000005">
    <property type="protein sequence ID" value="TPX54448.1"/>
    <property type="molecule type" value="Genomic_DNA"/>
</dbReference>
<feature type="transmembrane region" description="Helical" evidence="2">
    <location>
        <begin position="154"/>
        <end position="175"/>
    </location>
</feature>
<evidence type="ECO:0000313" key="4">
    <source>
        <dbReference type="Proteomes" id="UP000317494"/>
    </source>
</evidence>
<dbReference type="Proteomes" id="UP000317494">
    <property type="component" value="Unassembled WGS sequence"/>
</dbReference>
<feature type="compositionally biased region" description="Polar residues" evidence="1">
    <location>
        <begin position="1"/>
        <end position="10"/>
    </location>
</feature>
<organism evidence="3 4">
    <name type="scientific">Synchytrium endobioticum</name>
    <dbReference type="NCBI Taxonomy" id="286115"/>
    <lineage>
        <taxon>Eukaryota</taxon>
        <taxon>Fungi</taxon>
        <taxon>Fungi incertae sedis</taxon>
        <taxon>Chytridiomycota</taxon>
        <taxon>Chytridiomycota incertae sedis</taxon>
        <taxon>Chytridiomycetes</taxon>
        <taxon>Synchytriales</taxon>
        <taxon>Synchytriaceae</taxon>
        <taxon>Synchytrium</taxon>
    </lineage>
</organism>
<accession>A0A507DU27</accession>
<keyword evidence="4" id="KW-1185">Reference proteome</keyword>
<keyword evidence="2" id="KW-1133">Transmembrane helix</keyword>
<evidence type="ECO:0000256" key="2">
    <source>
        <dbReference type="SAM" id="Phobius"/>
    </source>
</evidence>
<protein>
    <submittedName>
        <fullName evidence="3">Uncharacterized protein</fullName>
    </submittedName>
</protein>
<gene>
    <name evidence="3" type="ORF">SeMB42_g00267</name>
</gene>
<evidence type="ECO:0000313" key="3">
    <source>
        <dbReference type="EMBL" id="TPX54448.1"/>
    </source>
</evidence>
<proteinExistence type="predicted"/>
<dbReference type="AlphaFoldDB" id="A0A507DU27"/>
<name>A0A507DU27_9FUNG</name>
<keyword evidence="2" id="KW-0472">Membrane</keyword>
<comment type="caution">
    <text evidence="3">The sequence shown here is derived from an EMBL/GenBank/DDBJ whole genome shotgun (WGS) entry which is preliminary data.</text>
</comment>
<feature type="transmembrane region" description="Helical" evidence="2">
    <location>
        <begin position="195"/>
        <end position="215"/>
    </location>
</feature>
<feature type="transmembrane region" description="Helical" evidence="2">
    <location>
        <begin position="111"/>
        <end position="133"/>
    </location>
</feature>
<feature type="region of interest" description="Disordered" evidence="1">
    <location>
        <begin position="1"/>
        <end position="29"/>
    </location>
</feature>
<feature type="transmembrane region" description="Helical" evidence="2">
    <location>
        <begin position="79"/>
        <end position="99"/>
    </location>
</feature>
<dbReference type="VEuPathDB" id="FungiDB:SeMB42_g00267"/>
<sequence>MNPARTSQEVDLSRSHHGTTPYGSQLYGGARPSFTNDTAMPGRIATHSHAGTAVVNMGTSGYSNTKQTPSQRAQAGTDWSMIALWILLCAASVPVWGILADADYWPRRRRTYVMFVALSTTLVSLFMVPYWMVARLRNFWRHGQAQNVSPAARTAGLVPALAWLGLWGGACALAAEFSCDAPNTGSTVCNWNGAILAMSLLSSVLWLAMTYLLILKTVRTAVY</sequence>
<evidence type="ECO:0000256" key="1">
    <source>
        <dbReference type="SAM" id="MobiDB-lite"/>
    </source>
</evidence>